<protein>
    <submittedName>
        <fullName evidence="1">Zinc finger protein VAR3, chloroplastic</fullName>
    </submittedName>
</protein>
<proteinExistence type="predicted"/>
<evidence type="ECO:0000313" key="1">
    <source>
        <dbReference type="EMBL" id="RVW89872.1"/>
    </source>
</evidence>
<comment type="caution">
    <text evidence="1">The sequence shown here is derived from an EMBL/GenBank/DDBJ whole genome shotgun (WGS) entry which is preliminary data.</text>
</comment>
<organism evidence="1 2">
    <name type="scientific">Vitis vinifera</name>
    <name type="common">Grape</name>
    <dbReference type="NCBI Taxonomy" id="29760"/>
    <lineage>
        <taxon>Eukaryota</taxon>
        <taxon>Viridiplantae</taxon>
        <taxon>Streptophyta</taxon>
        <taxon>Embryophyta</taxon>
        <taxon>Tracheophyta</taxon>
        <taxon>Spermatophyta</taxon>
        <taxon>Magnoliopsida</taxon>
        <taxon>eudicotyledons</taxon>
        <taxon>Gunneridae</taxon>
        <taxon>Pentapetalae</taxon>
        <taxon>rosids</taxon>
        <taxon>Vitales</taxon>
        <taxon>Vitaceae</taxon>
        <taxon>Viteae</taxon>
        <taxon>Vitis</taxon>
    </lineage>
</organism>
<dbReference type="EMBL" id="QGNW01000160">
    <property type="protein sequence ID" value="RVW89872.1"/>
    <property type="molecule type" value="Genomic_DNA"/>
</dbReference>
<dbReference type="Proteomes" id="UP000288805">
    <property type="component" value="Unassembled WGS sequence"/>
</dbReference>
<reference evidence="1 2" key="1">
    <citation type="journal article" date="2018" name="PLoS Genet.">
        <title>Population sequencing reveals clonal diversity and ancestral inbreeding in the grapevine cultivar Chardonnay.</title>
        <authorList>
            <person name="Roach M.J."/>
            <person name="Johnson D.L."/>
            <person name="Bohlmann J."/>
            <person name="van Vuuren H.J."/>
            <person name="Jones S.J."/>
            <person name="Pretorius I.S."/>
            <person name="Schmidt S.A."/>
            <person name="Borneman A.R."/>
        </authorList>
    </citation>
    <scope>NUCLEOTIDE SEQUENCE [LARGE SCALE GENOMIC DNA]</scope>
    <source>
        <strain evidence="2">cv. Chardonnay</strain>
        <tissue evidence="1">Leaf</tissue>
    </source>
</reference>
<name>A0A438HZM0_VITVI</name>
<sequence>MGGATRFLMLLATPFPILHPRPSLLHLARRSVLSLSPHLYLSATSRRRLRFSITASDHLHTHAAAAASTRDDYLGDPFVSSPNSSRTWHPWPEWSRLVESLNAGGDIARAPSDDDAFVESEGLPDEFVRAAIACLGSLSRKAIEVVVENGSPFLFTNGFDSVRRLRAFLAGARMLEVVFELGSGGLGNGFVKGDSLNGILQ</sequence>
<gene>
    <name evidence="1" type="primary">VAR3_8</name>
    <name evidence="1" type="ORF">CK203_034418</name>
</gene>
<dbReference type="AlphaFoldDB" id="A0A438HZM0"/>
<accession>A0A438HZM0</accession>
<evidence type="ECO:0000313" key="2">
    <source>
        <dbReference type="Proteomes" id="UP000288805"/>
    </source>
</evidence>